<dbReference type="Proteomes" id="UP000814033">
    <property type="component" value="Unassembled WGS sequence"/>
</dbReference>
<proteinExistence type="predicted"/>
<sequence>MTVARLYNSYPQCALITVDRTFQTAGPVVRRALSSGGYKWQPQFPEFLPAVPEFTPEQLREYAADCLHTASSFEFTRSDATFFPMHLCHSSGRLLPAAWCSCQHPFFQIVNSSHAYNVALGVTNNVFGRSTPPEFARKARALDRASPPENAEMALSTMRRQMRAKKARSWRSRQSRVGWP</sequence>
<protein>
    <submittedName>
        <fullName evidence="1">Uncharacterized protein</fullName>
    </submittedName>
</protein>
<accession>A0ACB8REG4</accession>
<reference evidence="1" key="1">
    <citation type="submission" date="2021-02" db="EMBL/GenBank/DDBJ databases">
        <authorList>
            <consortium name="DOE Joint Genome Institute"/>
            <person name="Ahrendt S."/>
            <person name="Looney B.P."/>
            <person name="Miyauchi S."/>
            <person name="Morin E."/>
            <person name="Drula E."/>
            <person name="Courty P.E."/>
            <person name="Chicoki N."/>
            <person name="Fauchery L."/>
            <person name="Kohler A."/>
            <person name="Kuo A."/>
            <person name="Labutti K."/>
            <person name="Pangilinan J."/>
            <person name="Lipzen A."/>
            <person name="Riley R."/>
            <person name="Andreopoulos W."/>
            <person name="He G."/>
            <person name="Johnson J."/>
            <person name="Barry K.W."/>
            <person name="Grigoriev I.V."/>
            <person name="Nagy L."/>
            <person name="Hibbett D."/>
            <person name="Henrissat B."/>
            <person name="Matheny P.B."/>
            <person name="Labbe J."/>
            <person name="Martin F."/>
        </authorList>
    </citation>
    <scope>NUCLEOTIDE SEQUENCE</scope>
    <source>
        <strain evidence="1">FP105234-sp</strain>
    </source>
</reference>
<evidence type="ECO:0000313" key="2">
    <source>
        <dbReference type="Proteomes" id="UP000814033"/>
    </source>
</evidence>
<organism evidence="1 2">
    <name type="scientific">Auriscalpium vulgare</name>
    <dbReference type="NCBI Taxonomy" id="40419"/>
    <lineage>
        <taxon>Eukaryota</taxon>
        <taxon>Fungi</taxon>
        <taxon>Dikarya</taxon>
        <taxon>Basidiomycota</taxon>
        <taxon>Agaricomycotina</taxon>
        <taxon>Agaricomycetes</taxon>
        <taxon>Russulales</taxon>
        <taxon>Auriscalpiaceae</taxon>
        <taxon>Auriscalpium</taxon>
    </lineage>
</organism>
<dbReference type="EMBL" id="MU276074">
    <property type="protein sequence ID" value="KAI0042282.1"/>
    <property type="molecule type" value="Genomic_DNA"/>
</dbReference>
<keyword evidence="2" id="KW-1185">Reference proteome</keyword>
<evidence type="ECO:0000313" key="1">
    <source>
        <dbReference type="EMBL" id="KAI0042282.1"/>
    </source>
</evidence>
<reference evidence="1" key="2">
    <citation type="journal article" date="2022" name="New Phytol.">
        <title>Evolutionary transition to the ectomycorrhizal habit in the genomes of a hyperdiverse lineage of mushroom-forming fungi.</title>
        <authorList>
            <person name="Looney B."/>
            <person name="Miyauchi S."/>
            <person name="Morin E."/>
            <person name="Drula E."/>
            <person name="Courty P.E."/>
            <person name="Kohler A."/>
            <person name="Kuo A."/>
            <person name="LaButti K."/>
            <person name="Pangilinan J."/>
            <person name="Lipzen A."/>
            <person name="Riley R."/>
            <person name="Andreopoulos W."/>
            <person name="He G."/>
            <person name="Johnson J."/>
            <person name="Nolan M."/>
            <person name="Tritt A."/>
            <person name="Barry K.W."/>
            <person name="Grigoriev I.V."/>
            <person name="Nagy L.G."/>
            <person name="Hibbett D."/>
            <person name="Henrissat B."/>
            <person name="Matheny P.B."/>
            <person name="Labbe J."/>
            <person name="Martin F.M."/>
        </authorList>
    </citation>
    <scope>NUCLEOTIDE SEQUENCE</scope>
    <source>
        <strain evidence="1">FP105234-sp</strain>
    </source>
</reference>
<comment type="caution">
    <text evidence="1">The sequence shown here is derived from an EMBL/GenBank/DDBJ whole genome shotgun (WGS) entry which is preliminary data.</text>
</comment>
<name>A0ACB8REG4_9AGAM</name>
<gene>
    <name evidence="1" type="ORF">FA95DRAFT_588073</name>
</gene>